<evidence type="ECO:0000256" key="1">
    <source>
        <dbReference type="SAM" id="MobiDB-lite"/>
    </source>
</evidence>
<evidence type="ECO:0000313" key="2">
    <source>
        <dbReference type="EMBL" id="ODQ44483.1"/>
    </source>
</evidence>
<dbReference type="PANTHER" id="PTHR43102">
    <property type="entry name" value="SLR1143 PROTEIN"/>
    <property type="match status" value="1"/>
</dbReference>
<dbReference type="Gene3D" id="3.30.450.40">
    <property type="match status" value="1"/>
</dbReference>
<dbReference type="AlphaFoldDB" id="A0A1E3NGL5"/>
<dbReference type="SUPFAM" id="SSF55781">
    <property type="entry name" value="GAF domain-like"/>
    <property type="match status" value="1"/>
</dbReference>
<protein>
    <recommendedName>
        <fullName evidence="4">GAF domain-containing protein</fullName>
    </recommendedName>
</protein>
<dbReference type="Proteomes" id="UP000094455">
    <property type="component" value="Unassembled WGS sequence"/>
</dbReference>
<dbReference type="STRING" id="763406.A0A1E3NGL5"/>
<dbReference type="RefSeq" id="XP_019015596.1">
    <property type="nucleotide sequence ID" value="XM_019161978.1"/>
</dbReference>
<gene>
    <name evidence="2" type="ORF">PICMEDRAFT_18382</name>
</gene>
<dbReference type="EMBL" id="KV454007">
    <property type="protein sequence ID" value="ODQ44483.1"/>
    <property type="molecule type" value="Genomic_DNA"/>
</dbReference>
<dbReference type="InterPro" id="IPR029016">
    <property type="entry name" value="GAF-like_dom_sf"/>
</dbReference>
<evidence type="ECO:0008006" key="4">
    <source>
        <dbReference type="Google" id="ProtNLM"/>
    </source>
</evidence>
<organism evidence="2 3">
    <name type="scientific">Pichia membranifaciens NRRL Y-2026</name>
    <dbReference type="NCBI Taxonomy" id="763406"/>
    <lineage>
        <taxon>Eukaryota</taxon>
        <taxon>Fungi</taxon>
        <taxon>Dikarya</taxon>
        <taxon>Ascomycota</taxon>
        <taxon>Saccharomycotina</taxon>
        <taxon>Pichiomycetes</taxon>
        <taxon>Pichiales</taxon>
        <taxon>Pichiaceae</taxon>
        <taxon>Pichia</taxon>
    </lineage>
</organism>
<reference evidence="2 3" key="1">
    <citation type="journal article" date="2016" name="Proc. Natl. Acad. Sci. U.S.A.">
        <title>Comparative genomics of biotechnologically important yeasts.</title>
        <authorList>
            <person name="Riley R."/>
            <person name="Haridas S."/>
            <person name="Wolfe K.H."/>
            <person name="Lopes M.R."/>
            <person name="Hittinger C.T."/>
            <person name="Goeker M."/>
            <person name="Salamov A.A."/>
            <person name="Wisecaver J.H."/>
            <person name="Long T.M."/>
            <person name="Calvey C.H."/>
            <person name="Aerts A.L."/>
            <person name="Barry K.W."/>
            <person name="Choi C."/>
            <person name="Clum A."/>
            <person name="Coughlan A.Y."/>
            <person name="Deshpande S."/>
            <person name="Douglass A.P."/>
            <person name="Hanson S.J."/>
            <person name="Klenk H.-P."/>
            <person name="LaButti K.M."/>
            <person name="Lapidus A."/>
            <person name="Lindquist E.A."/>
            <person name="Lipzen A.M."/>
            <person name="Meier-Kolthoff J.P."/>
            <person name="Ohm R.A."/>
            <person name="Otillar R.P."/>
            <person name="Pangilinan J.L."/>
            <person name="Peng Y."/>
            <person name="Rokas A."/>
            <person name="Rosa C.A."/>
            <person name="Scheuner C."/>
            <person name="Sibirny A.A."/>
            <person name="Slot J.C."/>
            <person name="Stielow J.B."/>
            <person name="Sun H."/>
            <person name="Kurtzman C.P."/>
            <person name="Blackwell M."/>
            <person name="Grigoriev I.V."/>
            <person name="Jeffries T.W."/>
        </authorList>
    </citation>
    <scope>NUCLEOTIDE SEQUENCE [LARGE SCALE GENOMIC DNA]</scope>
    <source>
        <strain evidence="2 3">NRRL Y-2026</strain>
    </source>
</reference>
<dbReference type="GeneID" id="30178665"/>
<accession>A0A1E3NGL5</accession>
<dbReference type="PANTHER" id="PTHR43102:SF2">
    <property type="entry name" value="GAF DOMAIN-CONTAINING PROTEIN"/>
    <property type="match status" value="1"/>
</dbReference>
<sequence length="550" mass="64044">MRFEEYSPARRFRMEGYERQNNFNRPKASLVNNGNTAVNKVLLENNLISNKDYDLFPSPFTKEMFLEYYALGKQNLSTIEFPPSLEGTTFLKAPESYYEIRRLNTVEKFMNLPHWEHSNRFNVLLKKMMSMFNCKGAALSLIDSRMQIIKFQHGLGFDQCSRQVSLDSHAILSPGYFLLLDASKDWRFKTNPIVKSLPNIKFYLGVPLIASNKQVIGVLSIFDSFARCNNDESTVKIMKKMSSEIMEYLETPIKKRNHDHRDGTSRMLQSTCLPTGSNSRSGDQNSNNSKLLEIYGRATSNNKRNEEIIFEKDGSGTSYKYHSSLKFSKYSCPYDDLIDLNVWKKLSRCDNLRKASNLLCELLMNKLSLDCIYICNVKVTKNCWINKQFYPLNEREIEVENYKFEDKIEWADEENEYENEVMNDFGNMKMKVIGMAARETRVENMLDSDNAYEFHSKVIRSVNGLNYQSADSRVIFHSGYSLPFYRHPNKLVRKSRMKALQSDRNEIVELFFKSNGYLITCFDSNGRDISESEIGYVYGCASILRRIFFY</sequence>
<proteinExistence type="predicted"/>
<feature type="compositionally biased region" description="Polar residues" evidence="1">
    <location>
        <begin position="266"/>
        <end position="288"/>
    </location>
</feature>
<evidence type="ECO:0000313" key="3">
    <source>
        <dbReference type="Proteomes" id="UP000094455"/>
    </source>
</evidence>
<name>A0A1E3NGL5_9ASCO</name>
<keyword evidence="3" id="KW-1185">Reference proteome</keyword>
<dbReference type="OrthoDB" id="303614at2759"/>
<feature type="region of interest" description="Disordered" evidence="1">
    <location>
        <begin position="256"/>
        <end position="288"/>
    </location>
</feature>